<sequence length="197" mass="21271">MLVLPTEPRPVRLMNTIWADRHGVHEALTTPADLAQWLTATGLTHAEPVVTATDLHTAITLRDALRRLAALKTRDTRPTARSPIRDVGAAVHVVNETAAAGPCRDTLDVLGDQLRLRPTAPTADPTVALATVAAEAITLLTAPDAVLNACHAPGCVLYFAKDHPRREWCSTACGNRARAARHYRRHRPTSDSPTEAP</sequence>
<dbReference type="InterPro" id="IPR021005">
    <property type="entry name" value="Znf_CGNR"/>
</dbReference>
<gene>
    <name evidence="2" type="ORF">MB27_24625</name>
</gene>
<organism evidence="2 3">
    <name type="scientific">Actinoplanes utahensis</name>
    <dbReference type="NCBI Taxonomy" id="1869"/>
    <lineage>
        <taxon>Bacteria</taxon>
        <taxon>Bacillati</taxon>
        <taxon>Actinomycetota</taxon>
        <taxon>Actinomycetes</taxon>
        <taxon>Micromonosporales</taxon>
        <taxon>Micromonosporaceae</taxon>
        <taxon>Actinoplanes</taxon>
    </lineage>
</organism>
<dbReference type="Pfam" id="PF07336">
    <property type="entry name" value="ABATE"/>
    <property type="match status" value="1"/>
</dbReference>
<proteinExistence type="predicted"/>
<dbReference type="AlphaFoldDB" id="A0A0A6ULG6"/>
<evidence type="ECO:0000313" key="2">
    <source>
        <dbReference type="EMBL" id="KHD75159.1"/>
    </source>
</evidence>
<dbReference type="Gene3D" id="1.10.3300.10">
    <property type="entry name" value="Jann2411-like domain"/>
    <property type="match status" value="1"/>
</dbReference>
<accession>A0A0A6ULG6</accession>
<dbReference type="InterPro" id="IPR023286">
    <property type="entry name" value="ABATE_dom_sf"/>
</dbReference>
<protein>
    <recommendedName>
        <fullName evidence="1">Zinc finger CGNR domain-containing protein</fullName>
    </recommendedName>
</protein>
<dbReference type="STRING" id="1869.MB27_24625"/>
<evidence type="ECO:0000259" key="1">
    <source>
        <dbReference type="Pfam" id="PF11706"/>
    </source>
</evidence>
<feature type="domain" description="Zinc finger CGNR" evidence="1">
    <location>
        <begin position="147"/>
        <end position="186"/>
    </location>
</feature>
<name>A0A0A6ULG6_ACTUT</name>
<dbReference type="EMBL" id="JRTT01000031">
    <property type="protein sequence ID" value="KHD75159.1"/>
    <property type="molecule type" value="Genomic_DNA"/>
</dbReference>
<dbReference type="InterPro" id="IPR010852">
    <property type="entry name" value="ABATE"/>
</dbReference>
<dbReference type="PANTHER" id="PTHR35525">
    <property type="entry name" value="BLL6575 PROTEIN"/>
    <property type="match status" value="1"/>
</dbReference>
<dbReference type="Proteomes" id="UP000054537">
    <property type="component" value="Unassembled WGS sequence"/>
</dbReference>
<reference evidence="2 3" key="1">
    <citation type="submission" date="2014-10" db="EMBL/GenBank/DDBJ databases">
        <title>Draft genome sequence of Actinoplanes utahensis NRRL 12052.</title>
        <authorList>
            <person name="Velasco-Bucheli B."/>
            <person name="del Cerro C."/>
            <person name="Hormigo D."/>
            <person name="Garcia J.L."/>
            <person name="Acebal C."/>
            <person name="Arroyo M."/>
            <person name="de la Mata I."/>
        </authorList>
    </citation>
    <scope>NUCLEOTIDE SEQUENCE [LARGE SCALE GENOMIC DNA]</scope>
    <source>
        <strain evidence="2 3">NRRL 12052</strain>
    </source>
</reference>
<dbReference type="PANTHER" id="PTHR35525:SF3">
    <property type="entry name" value="BLL6575 PROTEIN"/>
    <property type="match status" value="1"/>
</dbReference>
<dbReference type="SUPFAM" id="SSF160904">
    <property type="entry name" value="Jann2411-like"/>
    <property type="match status" value="1"/>
</dbReference>
<keyword evidence="3" id="KW-1185">Reference proteome</keyword>
<dbReference type="Pfam" id="PF11706">
    <property type="entry name" value="zf-CGNR"/>
    <property type="match status" value="1"/>
</dbReference>
<dbReference type="eggNOG" id="COG5516">
    <property type="taxonomic scope" value="Bacteria"/>
</dbReference>
<evidence type="ECO:0000313" key="3">
    <source>
        <dbReference type="Proteomes" id="UP000054537"/>
    </source>
</evidence>
<comment type="caution">
    <text evidence="2">The sequence shown here is derived from an EMBL/GenBank/DDBJ whole genome shotgun (WGS) entry which is preliminary data.</text>
</comment>